<accession>A0A4R6K611</accession>
<evidence type="ECO:0000313" key="2">
    <source>
        <dbReference type="Proteomes" id="UP000295388"/>
    </source>
</evidence>
<gene>
    <name evidence="1" type="ORF">EV643_115224</name>
</gene>
<keyword evidence="2" id="KW-1185">Reference proteome</keyword>
<evidence type="ECO:0000313" key="1">
    <source>
        <dbReference type="EMBL" id="TDO44722.1"/>
    </source>
</evidence>
<name>A0A4R6K611_9ACTN</name>
<sequence>MCESSILIDDSTSSIYFDDMGVDLAEGRRLMDAAASKEPEVGLTAVVALRQLVEVLEELQVSHARELGWSWRDIARRLGVSKQAVHYKHGLRSARLDRS</sequence>
<proteinExistence type="predicted"/>
<organism evidence="1 2">
    <name type="scientific">Kribbella caucasensis</name>
    <dbReference type="NCBI Taxonomy" id="2512215"/>
    <lineage>
        <taxon>Bacteria</taxon>
        <taxon>Bacillati</taxon>
        <taxon>Actinomycetota</taxon>
        <taxon>Actinomycetes</taxon>
        <taxon>Propionibacteriales</taxon>
        <taxon>Kribbellaceae</taxon>
        <taxon>Kribbella</taxon>
    </lineage>
</organism>
<dbReference type="AlphaFoldDB" id="A0A4R6K611"/>
<comment type="caution">
    <text evidence="1">The sequence shown here is derived from an EMBL/GenBank/DDBJ whole genome shotgun (WGS) entry which is preliminary data.</text>
</comment>
<protein>
    <recommendedName>
        <fullName evidence="3">Homeodomain-like domain-containing protein</fullName>
    </recommendedName>
</protein>
<dbReference type="EMBL" id="SNWQ01000015">
    <property type="protein sequence ID" value="TDO44722.1"/>
    <property type="molecule type" value="Genomic_DNA"/>
</dbReference>
<reference evidence="1 2" key="1">
    <citation type="submission" date="2019-03" db="EMBL/GenBank/DDBJ databases">
        <title>Genomic Encyclopedia of Type Strains, Phase III (KMG-III): the genomes of soil and plant-associated and newly described type strains.</title>
        <authorList>
            <person name="Whitman W."/>
        </authorList>
    </citation>
    <scope>NUCLEOTIDE SEQUENCE [LARGE SCALE GENOMIC DNA]</scope>
    <source>
        <strain evidence="1 2">VKM Ac-2527</strain>
    </source>
</reference>
<dbReference type="Proteomes" id="UP000295388">
    <property type="component" value="Unassembled WGS sequence"/>
</dbReference>
<evidence type="ECO:0008006" key="3">
    <source>
        <dbReference type="Google" id="ProtNLM"/>
    </source>
</evidence>